<gene>
    <name evidence="5" type="ORF">VSU01S_25290</name>
</gene>
<comment type="similarity">
    <text evidence="1">Belongs to the membrane fusion protein (MFP) (TC 8.A.1) family.</text>
</comment>
<evidence type="ECO:0000259" key="3">
    <source>
        <dbReference type="Pfam" id="PF25967"/>
    </source>
</evidence>
<dbReference type="PANTHER" id="PTHR30469">
    <property type="entry name" value="MULTIDRUG RESISTANCE PROTEIN MDTA"/>
    <property type="match status" value="1"/>
</dbReference>
<comment type="caution">
    <text evidence="5">The sequence shown here is derived from an EMBL/GenBank/DDBJ whole genome shotgun (WGS) entry which is preliminary data.</text>
</comment>
<dbReference type="InterPro" id="IPR006143">
    <property type="entry name" value="RND_pump_MFP"/>
</dbReference>
<dbReference type="PROSITE" id="PS51257">
    <property type="entry name" value="PROKAR_LIPOPROTEIN"/>
    <property type="match status" value="1"/>
</dbReference>
<keyword evidence="2" id="KW-0175">Coiled coil</keyword>
<dbReference type="Pfam" id="PF25973">
    <property type="entry name" value="BSH_CzcB"/>
    <property type="match status" value="1"/>
</dbReference>
<reference evidence="5 6" key="1">
    <citation type="submission" date="2019-07" db="EMBL/GenBank/DDBJ databases">
        <title>Whole genome shotgun sequence of Vibrio superstes NBRC 103154.</title>
        <authorList>
            <person name="Hosoyama A."/>
            <person name="Uohara A."/>
            <person name="Ohji S."/>
            <person name="Ichikawa N."/>
        </authorList>
    </citation>
    <scope>NUCLEOTIDE SEQUENCE [LARGE SCALE GENOMIC DNA]</scope>
    <source>
        <strain evidence="5 6">NBRC 103154</strain>
    </source>
</reference>
<dbReference type="NCBIfam" id="TIGR01730">
    <property type="entry name" value="RND_mfp"/>
    <property type="match status" value="1"/>
</dbReference>
<dbReference type="SUPFAM" id="SSF111369">
    <property type="entry name" value="HlyD-like secretion proteins"/>
    <property type="match status" value="1"/>
</dbReference>
<evidence type="ECO:0000256" key="1">
    <source>
        <dbReference type="ARBA" id="ARBA00009477"/>
    </source>
</evidence>
<organism evidence="5 6">
    <name type="scientific">Vibrio superstes NBRC 103154</name>
    <dbReference type="NCBI Taxonomy" id="1219062"/>
    <lineage>
        <taxon>Bacteria</taxon>
        <taxon>Pseudomonadati</taxon>
        <taxon>Pseudomonadota</taxon>
        <taxon>Gammaproteobacteria</taxon>
        <taxon>Vibrionales</taxon>
        <taxon>Vibrionaceae</taxon>
        <taxon>Vibrio</taxon>
    </lineage>
</organism>
<sequence>MKKLLVISGLSIALSGCFSNTQEHIPRPIYVDSYTVHEEVSISERTFQGTTIPADMTPLAFRYSGKLKRLEIKSGDEVKKGDVLAVLETTKLKQQIKDAKAQLALATAQYKRAETLQSRGMISESEYDELKANQKLLDVHYKVLNQELKHSKILAPFDGVIATIEAESFQNVSSAEQVLSIYKDKTIHVDIPVSEEFIHQIKLQQNPYEVMAEVRFASLNKNYQAKLKLFSAEQVTELKGYLARFELVETSSRILPGTAALVAIDVEQFEASTHTALLVPLKLLVAQSEPSEFSVWKVDSEGNAELTPVSVSSVTAKGALIAQGVDSGDQLIASQLSKLTQGKAIQFVDGNQ</sequence>
<dbReference type="InterPro" id="IPR058627">
    <property type="entry name" value="MdtA-like_C"/>
</dbReference>
<protein>
    <submittedName>
        <fullName evidence="5">Membrane protein</fullName>
    </submittedName>
</protein>
<evidence type="ECO:0000313" key="6">
    <source>
        <dbReference type="Proteomes" id="UP000321113"/>
    </source>
</evidence>
<dbReference type="OrthoDB" id="2110899at2"/>
<dbReference type="GO" id="GO:1990281">
    <property type="term" value="C:efflux pump complex"/>
    <property type="evidence" value="ECO:0007669"/>
    <property type="project" value="TreeGrafter"/>
</dbReference>
<dbReference type="Proteomes" id="UP000321113">
    <property type="component" value="Unassembled WGS sequence"/>
</dbReference>
<dbReference type="Gene3D" id="1.10.287.470">
    <property type="entry name" value="Helix hairpin bin"/>
    <property type="match status" value="1"/>
</dbReference>
<dbReference type="Gene3D" id="2.40.50.100">
    <property type="match status" value="1"/>
</dbReference>
<feature type="coiled-coil region" evidence="2">
    <location>
        <begin position="89"/>
        <end position="116"/>
    </location>
</feature>
<evidence type="ECO:0000256" key="2">
    <source>
        <dbReference type="SAM" id="Coils"/>
    </source>
</evidence>
<dbReference type="GO" id="GO:0015562">
    <property type="term" value="F:efflux transmembrane transporter activity"/>
    <property type="evidence" value="ECO:0007669"/>
    <property type="project" value="TreeGrafter"/>
</dbReference>
<dbReference type="RefSeq" id="WP_119009082.1">
    <property type="nucleotide sequence ID" value="NZ_BJXK01000010.1"/>
</dbReference>
<evidence type="ECO:0000259" key="4">
    <source>
        <dbReference type="Pfam" id="PF25973"/>
    </source>
</evidence>
<dbReference type="Pfam" id="PF25967">
    <property type="entry name" value="RND-MFP_C"/>
    <property type="match status" value="1"/>
</dbReference>
<dbReference type="EMBL" id="BJXK01000010">
    <property type="protein sequence ID" value="GEM80284.1"/>
    <property type="molecule type" value="Genomic_DNA"/>
</dbReference>
<feature type="domain" description="Multidrug resistance protein MdtA-like C-terminal permuted SH3" evidence="3">
    <location>
        <begin position="276"/>
        <end position="337"/>
    </location>
</feature>
<keyword evidence="6" id="KW-1185">Reference proteome</keyword>
<dbReference type="AlphaFoldDB" id="A0A511QSF5"/>
<accession>A0A511QSF5</accession>
<proteinExistence type="inferred from homology"/>
<feature type="domain" description="CzcB-like barrel-sandwich hybrid" evidence="4">
    <location>
        <begin position="62"/>
        <end position="181"/>
    </location>
</feature>
<dbReference type="InterPro" id="IPR058647">
    <property type="entry name" value="BSH_CzcB-like"/>
</dbReference>
<dbReference type="PANTHER" id="PTHR30469:SF20">
    <property type="entry name" value="EFFLUX RND TRANSPORTER PERIPLASMIC ADAPTOR SUBUNIT"/>
    <property type="match status" value="1"/>
</dbReference>
<name>A0A511QSF5_9VIBR</name>
<evidence type="ECO:0000313" key="5">
    <source>
        <dbReference type="EMBL" id="GEM80284.1"/>
    </source>
</evidence>
<dbReference type="Gene3D" id="2.40.420.20">
    <property type="match status" value="1"/>
</dbReference>